<keyword evidence="7" id="KW-1185">Reference proteome</keyword>
<evidence type="ECO:0000256" key="2">
    <source>
        <dbReference type="ARBA" id="ARBA00023043"/>
    </source>
</evidence>
<feature type="repeat" description="ANK" evidence="3">
    <location>
        <begin position="955"/>
        <end position="988"/>
    </location>
</feature>
<dbReference type="PANTHER" id="PTHR24198:SF165">
    <property type="entry name" value="ANKYRIN REPEAT-CONTAINING PROTEIN-RELATED"/>
    <property type="match status" value="1"/>
</dbReference>
<feature type="domain" description="Nephrocystin 3-like N-terminal" evidence="5">
    <location>
        <begin position="65"/>
        <end position="228"/>
    </location>
</feature>
<evidence type="ECO:0000259" key="5">
    <source>
        <dbReference type="Pfam" id="PF24883"/>
    </source>
</evidence>
<evidence type="ECO:0000256" key="4">
    <source>
        <dbReference type="SAM" id="MobiDB-lite"/>
    </source>
</evidence>
<dbReference type="Gene3D" id="1.25.40.20">
    <property type="entry name" value="Ankyrin repeat-containing domain"/>
    <property type="match status" value="8"/>
</dbReference>
<dbReference type="PROSITE" id="PS50088">
    <property type="entry name" value="ANK_REPEAT"/>
    <property type="match status" value="8"/>
</dbReference>
<sequence length="2150" mass="238496">MSDSETYSEADAVIIDRDDVSNYNPGNMLPLPAEEIQMIREWLEPTPYAIVGGEYRKHLSSRAVGTGQWLTSTQEYKQWLQGDECGLLWIKGIPGSGKSVHAARLIDELGKTNPGCPVLYFFFRQIIAANHTPRALVRDWMDQVLKYSPPLQHQLFHYLKKEKMPLSSLSTSDLLKDLQMAFRGLPDKVFCVVDALDEMDTGNDAFLKALGLLSCSRPAKIKVLITSRPVARVETPLGQTPALHIRLEERLVDVDISTYVYSALSESHIPQEKWHIIMDAIPAQANGLFLYAKLAMDAFLEPGADLETVLAHLPTDLNVLYTDLLREHVRRSGVSPSFQQLILQAVTHASRPLRLLELAEMCRIVIPAGIDKDLRAKDLRSMKDLIRVACGPLLEILPDETISVIHHSFTEYLKGTTRSENGEGYAILQQGPSHAQLALSCLRYLLITHCLDEVESSIDDSREEPGCDTGETQRDWIPDSIIKLRIKFPFFVYATSNWHVHVRESEAASYPQDEINALIDQFIAVDDTRRAWLEVTWPGSVFNARKFSDLHIAGRYGLVAYTRELVARRPDDVDACDICGKTPLWWAASEGHARTVSELMIAGADPDHERKYTGHRPLHEAACKNHYEVIRVLLEAGIEPLAPVGVSEHDYYPYSSPSDKRSALAIACEKGFVEAVNEFLPYVDLDALHRGLSWAALEGQVGVVKLILPQTGIHVDTVVRGSTALFKACLKRNVATVEALIDAGANAALLHEAWESEFGSNSSQTRTKGSDGVYFQFSCLHALCGTVPGYPVPYYDWDDDDGCEIATLLIDAGVDIHHATNEGKTALHSIVGDSYYVAQLLIEAGASANARDTHGCTPLYYSSIPACVRLLVEEGDADINARDSCGNTPLLTAVVSYGHENRVLLLLDYGADTQILNSAGDSALHLAIKTHHATTTRIVEALLESGIHPNIRNRQGETPLMCTSSPNPDKKIWDVLLAGGADINARDRNGHSIFWHQVKQSLRYKNNKDGSSHDDVCFLLDHGASPHVWDLQGRTCLHEAIRRHDDYCYAHDSAHDQSGSRLDFLLEIGLDHLAVDKYGNSLLHELAAREGDRDPYGRDWVLPLWERLVHELHLDVDQQNSMGRTPLHILCDALSGDAERYLQDPEPMDFLLAQMNDIHVTDVAGLTALHVAVTRTEYCTFKLLEAGLDPRAITNEGTTPLHLAARAEQSNIVGMLVRALQESSTGHRSPHYLASGGPESVVEDGKDRIEGIDARDADGLTPLYYAVRSGRHETVAILLQAGADPNAGCDLFRACSEFEQENARLNVECGIYYDPLTLRESRRELSAREARDAKSYSTKSSRAKVSPGDTRRLEEIVKLLIDFGADASRIGKSDDDSYGVVGDCVRQGKAYTAACLMLNVPTSHWVEPGGTVPYGGFLFIGAAAYDPSLATKQNFPQPKPNNNGSPNFDLFIKTRQYRLVEELAERGARFLPDPRETFRVSHLSVLIEHGFYLLVREIGTIEAERALDEGDWHAFGDRSKPGLWCGYQSADETESEGKPTHRGHFDFTRIGKPFLLLEAVKREFLNIDIVKSLIEDFHVDVNERAWEDDYSGHGRGLAYGDSALHYVSRGYHWWHVYCALEYLLTVPSIQIDLRGKAGFTPLHSAIGNDVRCKKSRPHARDSARRLLKAGADIHALTEAGQSCLSLAVHDVQMVCLLLEHGAVVSPDDVVSAIEVGRVDVLQKLLDAGPGINGQRPELNLDPALRTAGQLFMKYDPDDQDHTVWGLPVDNQIVVRMIEMLIDHGANPLCHYMYCPGKKCGLPRPRWRPHLHFHKGLPFICPSPDHRQVTLLHDLVATVRDFQIRPFLVSGLNINHRDPDGRTILHGVCQKVDLLNRPYDQRQTSTADIQDESQEQETTFQHLVALGADVTAIDKRGQSVLVSLISATGWSAPTSGERKTLEALLHLAPELAHTADFCGDTPLIHAARAATCPAADTEPVKLLLSAGASPLVTNNKGENVLHMLAEDLGTAGLRELFRELVDRGVDVNQRSNTGETPLFRFAHRYPQTDGHRDRDWSKRRVRGDEYEEPREQGAIALLQELGADFSARDNEGRGLLHVAAADGGDALRYQELMAAGVDPMMEDHAQQTAIDVAAAFSNNAILEIFEKKARR</sequence>
<dbReference type="SUPFAM" id="SSF52540">
    <property type="entry name" value="P-loop containing nucleoside triphosphate hydrolases"/>
    <property type="match status" value="1"/>
</dbReference>
<feature type="repeat" description="ANK" evidence="3">
    <location>
        <begin position="885"/>
        <end position="918"/>
    </location>
</feature>
<evidence type="ECO:0000313" key="6">
    <source>
        <dbReference type="EMBL" id="VUC29009.1"/>
    </source>
</evidence>
<feature type="repeat" description="ANK" evidence="3">
    <location>
        <begin position="579"/>
        <end position="611"/>
    </location>
</feature>
<accession>A0ABY6UFI1</accession>
<dbReference type="Pfam" id="PF00023">
    <property type="entry name" value="Ank"/>
    <property type="match status" value="1"/>
</dbReference>
<feature type="repeat" description="ANK" evidence="3">
    <location>
        <begin position="720"/>
        <end position="752"/>
    </location>
</feature>
<dbReference type="Gene3D" id="3.40.50.300">
    <property type="entry name" value="P-loop containing nucleotide triphosphate hydrolases"/>
    <property type="match status" value="1"/>
</dbReference>
<comment type="caution">
    <text evidence="6">The sequence shown here is derived from an EMBL/GenBank/DDBJ whole genome shotgun (WGS) entry which is preliminary data.</text>
</comment>
<organism evidence="6 7">
    <name type="scientific">Bionectria ochroleuca</name>
    <name type="common">Gliocladium roseum</name>
    <dbReference type="NCBI Taxonomy" id="29856"/>
    <lineage>
        <taxon>Eukaryota</taxon>
        <taxon>Fungi</taxon>
        <taxon>Dikarya</taxon>
        <taxon>Ascomycota</taxon>
        <taxon>Pezizomycotina</taxon>
        <taxon>Sordariomycetes</taxon>
        <taxon>Hypocreomycetidae</taxon>
        <taxon>Hypocreales</taxon>
        <taxon>Bionectriaceae</taxon>
        <taxon>Clonostachys</taxon>
    </lineage>
</organism>
<dbReference type="Pfam" id="PF12796">
    <property type="entry name" value="Ank_2"/>
    <property type="match status" value="4"/>
</dbReference>
<dbReference type="EMBL" id="CABFNS010000795">
    <property type="protein sequence ID" value="VUC29009.1"/>
    <property type="molecule type" value="Genomic_DNA"/>
</dbReference>
<reference evidence="6 7" key="1">
    <citation type="submission" date="2019-06" db="EMBL/GenBank/DDBJ databases">
        <authorList>
            <person name="Broberg M."/>
        </authorList>
    </citation>
    <scope>NUCLEOTIDE SEQUENCE [LARGE SCALE GENOMIC DNA]</scope>
</reference>
<dbReference type="PANTHER" id="PTHR24198">
    <property type="entry name" value="ANKYRIN REPEAT AND PROTEIN KINASE DOMAIN-CONTAINING PROTEIN"/>
    <property type="match status" value="1"/>
</dbReference>
<name>A0ABY6UFI1_BIOOC</name>
<dbReference type="InterPro" id="IPR036770">
    <property type="entry name" value="Ankyrin_rpt-contain_sf"/>
</dbReference>
<gene>
    <name evidence="6" type="ORF">CLO192961_LOCUS248308</name>
</gene>
<evidence type="ECO:0000256" key="3">
    <source>
        <dbReference type="PROSITE-ProRule" id="PRU00023"/>
    </source>
</evidence>
<protein>
    <recommendedName>
        <fullName evidence="5">Nephrocystin 3-like N-terminal domain-containing protein</fullName>
    </recommendedName>
</protein>
<dbReference type="InterPro" id="IPR002110">
    <property type="entry name" value="Ankyrin_rpt"/>
</dbReference>
<feature type="region of interest" description="Disordered" evidence="4">
    <location>
        <begin position="1328"/>
        <end position="1347"/>
    </location>
</feature>
<dbReference type="Pfam" id="PF24883">
    <property type="entry name" value="NPHP3_N"/>
    <property type="match status" value="1"/>
</dbReference>
<feature type="repeat" description="ANK" evidence="3">
    <location>
        <begin position="919"/>
        <end position="954"/>
    </location>
</feature>
<dbReference type="SUPFAM" id="SSF48403">
    <property type="entry name" value="Ankyrin repeat"/>
    <property type="match status" value="4"/>
</dbReference>
<proteinExistence type="predicted"/>
<evidence type="ECO:0000313" key="7">
    <source>
        <dbReference type="Proteomes" id="UP000766486"/>
    </source>
</evidence>
<evidence type="ECO:0000256" key="1">
    <source>
        <dbReference type="ARBA" id="ARBA00022737"/>
    </source>
</evidence>
<keyword evidence="2 3" id="KW-0040">ANK repeat</keyword>
<feature type="repeat" description="ANK" evidence="3">
    <location>
        <begin position="1258"/>
        <end position="1290"/>
    </location>
</feature>
<dbReference type="PROSITE" id="PS50297">
    <property type="entry name" value="ANK_REP_REGION"/>
    <property type="match status" value="5"/>
</dbReference>
<keyword evidence="1" id="KW-0677">Repeat</keyword>
<dbReference type="InterPro" id="IPR027417">
    <property type="entry name" value="P-loop_NTPase"/>
</dbReference>
<feature type="repeat" description="ANK" evidence="3">
    <location>
        <begin position="1196"/>
        <end position="1218"/>
    </location>
</feature>
<dbReference type="SMART" id="SM00248">
    <property type="entry name" value="ANK"/>
    <property type="match status" value="24"/>
</dbReference>
<dbReference type="InterPro" id="IPR056884">
    <property type="entry name" value="NPHP3-like_N"/>
</dbReference>
<feature type="repeat" description="ANK" evidence="3">
    <location>
        <begin position="613"/>
        <end position="639"/>
    </location>
</feature>
<dbReference type="Proteomes" id="UP000766486">
    <property type="component" value="Unassembled WGS sequence"/>
</dbReference>